<evidence type="ECO:0000313" key="4">
    <source>
        <dbReference type="Proteomes" id="UP001370100"/>
    </source>
</evidence>
<protein>
    <submittedName>
        <fullName evidence="3">DUF418 domain-containing protein</fullName>
    </submittedName>
</protein>
<dbReference type="InterPro" id="IPR052529">
    <property type="entry name" value="Bact_Transport_Assoc"/>
</dbReference>
<feature type="transmembrane region" description="Helical" evidence="1">
    <location>
        <begin position="223"/>
        <end position="249"/>
    </location>
</feature>
<dbReference type="PANTHER" id="PTHR30590">
    <property type="entry name" value="INNER MEMBRANE PROTEIN"/>
    <property type="match status" value="1"/>
</dbReference>
<keyword evidence="4" id="KW-1185">Reference proteome</keyword>
<organism evidence="3 4">
    <name type="scientific">Actinomycetospora aeridis</name>
    <dbReference type="NCBI Taxonomy" id="3129231"/>
    <lineage>
        <taxon>Bacteria</taxon>
        <taxon>Bacillati</taxon>
        <taxon>Actinomycetota</taxon>
        <taxon>Actinomycetes</taxon>
        <taxon>Pseudonocardiales</taxon>
        <taxon>Pseudonocardiaceae</taxon>
        <taxon>Actinomycetospora</taxon>
    </lineage>
</organism>
<feature type="transmembrane region" description="Helical" evidence="1">
    <location>
        <begin position="327"/>
        <end position="349"/>
    </location>
</feature>
<dbReference type="InterPro" id="IPR007349">
    <property type="entry name" value="DUF418"/>
</dbReference>
<feature type="transmembrane region" description="Helical" evidence="1">
    <location>
        <begin position="140"/>
        <end position="158"/>
    </location>
</feature>
<proteinExistence type="predicted"/>
<feature type="transmembrane region" description="Helical" evidence="1">
    <location>
        <begin position="115"/>
        <end position="133"/>
    </location>
</feature>
<keyword evidence="1" id="KW-0472">Membrane</keyword>
<accession>A0ABU8NAG8</accession>
<feature type="transmembrane region" description="Helical" evidence="1">
    <location>
        <begin position="16"/>
        <end position="34"/>
    </location>
</feature>
<comment type="caution">
    <text evidence="3">The sequence shown here is derived from an EMBL/GenBank/DDBJ whole genome shotgun (WGS) entry which is preliminary data.</text>
</comment>
<dbReference type="Proteomes" id="UP001370100">
    <property type="component" value="Unassembled WGS sequence"/>
</dbReference>
<feature type="transmembrane region" description="Helical" evidence="1">
    <location>
        <begin position="255"/>
        <end position="281"/>
    </location>
</feature>
<evidence type="ECO:0000259" key="2">
    <source>
        <dbReference type="Pfam" id="PF04235"/>
    </source>
</evidence>
<evidence type="ECO:0000313" key="3">
    <source>
        <dbReference type="EMBL" id="MEJ2889377.1"/>
    </source>
</evidence>
<keyword evidence="1" id="KW-1133">Transmembrane helix</keyword>
<feature type="transmembrane region" description="Helical" evidence="1">
    <location>
        <begin position="91"/>
        <end position="109"/>
    </location>
</feature>
<keyword evidence="1" id="KW-0812">Transmembrane</keyword>
<evidence type="ECO:0000256" key="1">
    <source>
        <dbReference type="SAM" id="Phobius"/>
    </source>
</evidence>
<feature type="transmembrane region" description="Helical" evidence="1">
    <location>
        <begin position="54"/>
        <end position="79"/>
    </location>
</feature>
<feature type="transmembrane region" description="Helical" evidence="1">
    <location>
        <begin position="302"/>
        <end position="321"/>
    </location>
</feature>
<gene>
    <name evidence="3" type="ORF">WCD41_23155</name>
</gene>
<dbReference type="PANTHER" id="PTHR30590:SF2">
    <property type="entry name" value="INNER MEMBRANE PROTEIN"/>
    <property type="match status" value="1"/>
</dbReference>
<dbReference type="RefSeq" id="WP_337716865.1">
    <property type="nucleotide sequence ID" value="NZ_JBBEGL010000006.1"/>
</dbReference>
<dbReference type="Pfam" id="PF04235">
    <property type="entry name" value="DUF418"/>
    <property type="match status" value="1"/>
</dbReference>
<sequence>MTGPARLAARQVTPDLARGLLLALIAVANAHLYLVDRSIGYRGYPSGLTGADAVVAVVQMVLVDGRVFPLFAALVGYGVARLAERAPESVVRRRGLVLIGIGALHGLLLFPGDIIGAYGLVILLMAPAVAGVTASSSRGLLAAAGAIGAFGVLLSSSASGPQGIPTVPSIAAPTLGAFLAAHPGEWFATTLFSALLTAPAVLVGVVIARSGTLDDPVAHRRRLALWAVGGLVAGVGLGLPLALAVAGVWAPTSGVGAVVAAAHAAGGYAGALGLLGVMGLLGSVSWPGRDLIAAAGTWSMTLYLSQSVVFVAVFATVAGGLGSSASLTTATLVGLATWLVGVLVAGLLARRGHRGPFELLVRRLTYPRTPTRPT</sequence>
<feature type="transmembrane region" description="Helical" evidence="1">
    <location>
        <begin position="186"/>
        <end position="211"/>
    </location>
</feature>
<name>A0ABU8NAG8_9PSEU</name>
<dbReference type="EMBL" id="JBBEGL010000006">
    <property type="protein sequence ID" value="MEJ2889377.1"/>
    <property type="molecule type" value="Genomic_DNA"/>
</dbReference>
<feature type="domain" description="DUF418" evidence="2">
    <location>
        <begin position="208"/>
        <end position="366"/>
    </location>
</feature>
<reference evidence="3 4" key="1">
    <citation type="submission" date="2024-03" db="EMBL/GenBank/DDBJ databases">
        <title>Actinomycetospora sp. OC33-EN06, a novel actinomycete isolated from wild orchid (Aerides multiflora).</title>
        <authorList>
            <person name="Suriyachadkun C."/>
        </authorList>
    </citation>
    <scope>NUCLEOTIDE SEQUENCE [LARGE SCALE GENOMIC DNA]</scope>
    <source>
        <strain evidence="3 4">OC33-EN06</strain>
    </source>
</reference>